<feature type="compositionally biased region" description="Basic and acidic residues" evidence="1">
    <location>
        <begin position="188"/>
        <end position="203"/>
    </location>
</feature>
<feature type="compositionally biased region" description="Basic and acidic residues" evidence="1">
    <location>
        <begin position="258"/>
        <end position="323"/>
    </location>
</feature>
<comment type="caution">
    <text evidence="2">The sequence shown here is derived from an EMBL/GenBank/DDBJ whole genome shotgun (WGS) entry which is preliminary data.</text>
</comment>
<sequence>MVDDASAAAERRGLRGRAGRRPRRTGDGGHDAEDIGEPAGSDDRRAQAEVRDDVDRSDDARTPVGGHGRDDQGEGRGERGTEREPGDGLPAEHQRPAACRRAADDAERPDHGRRDPDGQRRPWWHPRERHAGDHRDRRRDEAGDPVEQAALAAEHAVHHARSQAPGEPREHPHGRHHGRGSEEGSPYDGRDRDPRDQRAERARVPAGGLRRGDDRRATGDGERAEGDERDRARRRRQLDRDAGEQRTTGKAAGQTDAGEDRSQPPAVRRCELHERRGEGSGRRATRETLHDAPRDHPSDVGRAQEHEVGHQLDEQGADQHRPPTDVIRQCADGQRGGEEADRVHGEGHRQQHGREVPLLAVDHQQRCQGPGREVHARERGRRTRQGQAGGKRAPFARGARVAVRVVGGHGVTVGGKRSACKVHIHAEFPDQFRAGT</sequence>
<dbReference type="Proteomes" id="UP000278962">
    <property type="component" value="Unassembled WGS sequence"/>
</dbReference>
<accession>A0A660L6C7</accession>
<gene>
    <name evidence="2" type="ORF">C8N24_5150</name>
</gene>
<feature type="compositionally biased region" description="Basic and acidic residues" evidence="1">
    <location>
        <begin position="41"/>
        <end position="142"/>
    </location>
</feature>
<dbReference type="EMBL" id="RBIL01000002">
    <property type="protein sequence ID" value="RKQ87130.1"/>
    <property type="molecule type" value="Genomic_DNA"/>
</dbReference>
<dbReference type="AlphaFoldDB" id="A0A660L6C7"/>
<feature type="compositionally biased region" description="Basic residues" evidence="1">
    <location>
        <begin position="14"/>
        <end position="23"/>
    </location>
</feature>
<feature type="compositionally biased region" description="Basic and acidic residues" evidence="1">
    <location>
        <begin position="335"/>
        <end position="355"/>
    </location>
</feature>
<feature type="region of interest" description="Disordered" evidence="1">
    <location>
        <begin position="1"/>
        <end position="395"/>
    </location>
</feature>
<evidence type="ECO:0000313" key="3">
    <source>
        <dbReference type="Proteomes" id="UP000278962"/>
    </source>
</evidence>
<organism evidence="2 3">
    <name type="scientific">Solirubrobacter pauli</name>
    <dbReference type="NCBI Taxonomy" id="166793"/>
    <lineage>
        <taxon>Bacteria</taxon>
        <taxon>Bacillati</taxon>
        <taxon>Actinomycetota</taxon>
        <taxon>Thermoleophilia</taxon>
        <taxon>Solirubrobacterales</taxon>
        <taxon>Solirubrobacteraceae</taxon>
        <taxon>Solirubrobacter</taxon>
    </lineage>
</organism>
<reference evidence="2 3" key="1">
    <citation type="submission" date="2018-10" db="EMBL/GenBank/DDBJ databases">
        <title>Genomic Encyclopedia of Archaeal and Bacterial Type Strains, Phase II (KMG-II): from individual species to whole genera.</title>
        <authorList>
            <person name="Goeker M."/>
        </authorList>
    </citation>
    <scope>NUCLEOTIDE SEQUENCE [LARGE SCALE GENOMIC DNA]</scope>
    <source>
        <strain evidence="2 3">DSM 14954</strain>
    </source>
</reference>
<feature type="compositionally biased region" description="Basic and acidic residues" evidence="1">
    <location>
        <begin position="210"/>
        <end position="231"/>
    </location>
</feature>
<evidence type="ECO:0000313" key="2">
    <source>
        <dbReference type="EMBL" id="RKQ87130.1"/>
    </source>
</evidence>
<evidence type="ECO:0000256" key="1">
    <source>
        <dbReference type="SAM" id="MobiDB-lite"/>
    </source>
</evidence>
<feature type="compositionally biased region" description="Basic and acidic residues" evidence="1">
    <location>
        <begin position="24"/>
        <end position="33"/>
    </location>
</feature>
<keyword evidence="3" id="KW-1185">Reference proteome</keyword>
<proteinExistence type="predicted"/>
<protein>
    <submittedName>
        <fullName evidence="2">Uncharacterized protein</fullName>
    </submittedName>
</protein>
<name>A0A660L6C7_9ACTN</name>